<dbReference type="Ensembl" id="ENSGWIT00000006855.1">
    <property type="protein sequence ID" value="ENSGWIP00000006199.1"/>
    <property type="gene ID" value="ENSGWIG00000003640.1"/>
</dbReference>
<dbReference type="InterPro" id="IPR018247">
    <property type="entry name" value="EF_Hand_1_Ca_BS"/>
</dbReference>
<name>A0A8C5DHZ5_GOUWI</name>
<dbReference type="InterPro" id="IPR011992">
    <property type="entry name" value="EF-hand-dom_pair"/>
</dbReference>
<dbReference type="PANTHER" id="PTHR11639">
    <property type="entry name" value="S100 CALCIUM-BINDING PROTEIN"/>
    <property type="match status" value="1"/>
</dbReference>
<organism evidence="7 8">
    <name type="scientific">Gouania willdenowi</name>
    <name type="common">Blunt-snouted clingfish</name>
    <name type="synonym">Lepadogaster willdenowi</name>
    <dbReference type="NCBI Taxonomy" id="441366"/>
    <lineage>
        <taxon>Eukaryota</taxon>
        <taxon>Metazoa</taxon>
        <taxon>Chordata</taxon>
        <taxon>Craniata</taxon>
        <taxon>Vertebrata</taxon>
        <taxon>Euteleostomi</taxon>
        <taxon>Actinopterygii</taxon>
        <taxon>Neopterygii</taxon>
        <taxon>Teleostei</taxon>
        <taxon>Neoteleostei</taxon>
        <taxon>Acanthomorphata</taxon>
        <taxon>Ovalentaria</taxon>
        <taxon>Blenniimorphae</taxon>
        <taxon>Blenniiformes</taxon>
        <taxon>Gobiesocoidei</taxon>
        <taxon>Gobiesocidae</taxon>
        <taxon>Gobiesocinae</taxon>
        <taxon>Gouania</taxon>
    </lineage>
</organism>
<evidence type="ECO:0000256" key="2">
    <source>
        <dbReference type="ARBA" id="ARBA00022723"/>
    </source>
</evidence>
<accession>A0A8C5DHZ5</accession>
<keyword evidence="8" id="KW-1185">Reference proteome</keyword>
<dbReference type="SMART" id="SM00054">
    <property type="entry name" value="EFh"/>
    <property type="match status" value="1"/>
</dbReference>
<dbReference type="InterPro" id="IPR034325">
    <property type="entry name" value="S-100_dom"/>
</dbReference>
<dbReference type="Ensembl" id="ENSGWIT00000006939.1">
    <property type="protein sequence ID" value="ENSGWIP00000006280.1"/>
    <property type="gene ID" value="ENSGWIG00000003677.1"/>
</dbReference>
<dbReference type="GO" id="GO:0048306">
    <property type="term" value="F:calcium-dependent protein binding"/>
    <property type="evidence" value="ECO:0007669"/>
    <property type="project" value="TreeGrafter"/>
</dbReference>
<gene>
    <name evidence="7" type="primary">LOC114472195</name>
</gene>
<evidence type="ECO:0000256" key="4">
    <source>
        <dbReference type="ARBA" id="ARBA00022837"/>
    </source>
</evidence>
<evidence type="ECO:0000256" key="3">
    <source>
        <dbReference type="ARBA" id="ARBA00022737"/>
    </source>
</evidence>
<dbReference type="PANTHER" id="PTHR11639:SF134">
    <property type="entry name" value="PROTEIN S100-A1-RELATED"/>
    <property type="match status" value="1"/>
</dbReference>
<proteinExistence type="inferred from homology"/>
<dbReference type="PROSITE" id="PS00018">
    <property type="entry name" value="EF_HAND_1"/>
    <property type="match status" value="1"/>
</dbReference>
<dbReference type="GO" id="GO:0005509">
    <property type="term" value="F:calcium ion binding"/>
    <property type="evidence" value="ECO:0007669"/>
    <property type="project" value="InterPro"/>
</dbReference>
<reference evidence="7" key="1">
    <citation type="submission" date="2020-06" db="EMBL/GenBank/DDBJ databases">
        <authorList>
            <consortium name="Wellcome Sanger Institute Data Sharing"/>
        </authorList>
    </citation>
    <scope>NUCLEOTIDE SEQUENCE [LARGE SCALE GENOMIC DNA]</scope>
</reference>
<keyword evidence="4 5" id="KW-0106">Calcium</keyword>
<keyword evidence="3" id="KW-0677">Repeat</keyword>
<dbReference type="SUPFAM" id="SSF47473">
    <property type="entry name" value="EF-hand"/>
    <property type="match status" value="1"/>
</dbReference>
<protein>
    <recommendedName>
        <fullName evidence="5">Protein S100</fullName>
    </recommendedName>
    <alternativeName>
        <fullName evidence="5">S100 calcium-binding protein</fullName>
    </alternativeName>
</protein>
<dbReference type="InterPro" id="IPR001751">
    <property type="entry name" value="S100/CaBP7/8-like_CS"/>
</dbReference>
<evidence type="ECO:0000259" key="6">
    <source>
        <dbReference type="PROSITE" id="PS50222"/>
    </source>
</evidence>
<dbReference type="PROSITE" id="PS00303">
    <property type="entry name" value="S100_CABP"/>
    <property type="match status" value="1"/>
</dbReference>
<evidence type="ECO:0000313" key="8">
    <source>
        <dbReference type="Proteomes" id="UP000694680"/>
    </source>
</evidence>
<dbReference type="InterPro" id="IPR013787">
    <property type="entry name" value="S100_Ca-bd_sub"/>
</dbReference>
<dbReference type="SMART" id="SM01394">
    <property type="entry name" value="S_100"/>
    <property type="match status" value="1"/>
</dbReference>
<evidence type="ECO:0000256" key="1">
    <source>
        <dbReference type="ARBA" id="ARBA00007323"/>
    </source>
</evidence>
<evidence type="ECO:0000256" key="5">
    <source>
        <dbReference type="RuleBase" id="RU361184"/>
    </source>
</evidence>
<dbReference type="GO" id="GO:0005737">
    <property type="term" value="C:cytoplasm"/>
    <property type="evidence" value="ECO:0007669"/>
    <property type="project" value="TreeGrafter"/>
</dbReference>
<dbReference type="PROSITE" id="PS50222">
    <property type="entry name" value="EF_HAND_2"/>
    <property type="match status" value="1"/>
</dbReference>
<dbReference type="AlphaFoldDB" id="A0A8C5DHZ5"/>
<dbReference type="GO" id="GO:0043542">
    <property type="term" value="P:endothelial cell migration"/>
    <property type="evidence" value="ECO:0007669"/>
    <property type="project" value="TreeGrafter"/>
</dbReference>
<dbReference type="Proteomes" id="UP000694680">
    <property type="component" value="Chromosome 11"/>
</dbReference>
<sequence>MCDPCQGISETTLAIGLLYKVFHQYAASDDDKEHLSKSEVKTLLTSEIPCLFKDQNDAADQIFSDLDQNGDQKLDFPEFMTLVASLGVIFHEIFHEIEENHNENNEH</sequence>
<dbReference type="Pfam" id="PF01023">
    <property type="entry name" value="S_100"/>
    <property type="match status" value="1"/>
</dbReference>
<dbReference type="CDD" id="cd00213">
    <property type="entry name" value="S-100"/>
    <property type="match status" value="1"/>
</dbReference>
<reference evidence="7" key="2">
    <citation type="submission" date="2025-05" db="UniProtKB">
        <authorList>
            <consortium name="Ensembl"/>
        </authorList>
    </citation>
    <scope>IDENTIFICATION</scope>
</reference>
<keyword evidence="2 5" id="KW-0479">Metal-binding</keyword>
<dbReference type="GO" id="GO:0046914">
    <property type="term" value="F:transition metal ion binding"/>
    <property type="evidence" value="ECO:0007669"/>
    <property type="project" value="InterPro"/>
</dbReference>
<dbReference type="Gene3D" id="1.10.238.10">
    <property type="entry name" value="EF-hand"/>
    <property type="match status" value="1"/>
</dbReference>
<feature type="domain" description="EF-hand" evidence="6">
    <location>
        <begin position="54"/>
        <end position="89"/>
    </location>
</feature>
<dbReference type="InterPro" id="IPR002048">
    <property type="entry name" value="EF_hand_dom"/>
</dbReference>
<comment type="similarity">
    <text evidence="1 5">Belongs to the S-100 family.</text>
</comment>
<dbReference type="GO" id="GO:0070062">
    <property type="term" value="C:extracellular exosome"/>
    <property type="evidence" value="ECO:0007669"/>
    <property type="project" value="TreeGrafter"/>
</dbReference>
<evidence type="ECO:0000313" key="7">
    <source>
        <dbReference type="Ensembl" id="ENSGWIP00000006280.1"/>
    </source>
</evidence>